<dbReference type="Proteomes" id="UP000675920">
    <property type="component" value="Unplaced"/>
</dbReference>
<reference evidence="5" key="1">
    <citation type="submission" date="2025-08" db="UniProtKB">
        <authorList>
            <consortium name="RefSeq"/>
        </authorList>
    </citation>
    <scope>IDENTIFICATION</scope>
</reference>
<evidence type="ECO:0000313" key="5">
    <source>
        <dbReference type="RefSeq" id="WP_028310212.1"/>
    </source>
</evidence>
<name>A0A8B6X1T8_9BURK</name>
<dbReference type="InterPro" id="IPR036188">
    <property type="entry name" value="FAD/NAD-bd_sf"/>
</dbReference>
<evidence type="ECO:0000256" key="2">
    <source>
        <dbReference type="ARBA" id="ARBA00023002"/>
    </source>
</evidence>
<dbReference type="SUPFAM" id="SSF54373">
    <property type="entry name" value="FAD-linked reductases, C-terminal domain"/>
    <property type="match status" value="1"/>
</dbReference>
<evidence type="ECO:0000256" key="1">
    <source>
        <dbReference type="ARBA" id="ARBA00009410"/>
    </source>
</evidence>
<dbReference type="GO" id="GO:0055130">
    <property type="term" value="P:D-alanine catabolic process"/>
    <property type="evidence" value="ECO:0007669"/>
    <property type="project" value="TreeGrafter"/>
</dbReference>
<dbReference type="RefSeq" id="WP_028310212.1">
    <property type="nucleotide sequence ID" value="NZ_AXWS01000007.1"/>
</dbReference>
<dbReference type="Gene3D" id="3.30.9.10">
    <property type="entry name" value="D-Amino Acid Oxidase, subunit A, domain 2"/>
    <property type="match status" value="1"/>
</dbReference>
<evidence type="ECO:0000259" key="3">
    <source>
        <dbReference type="Pfam" id="PF01266"/>
    </source>
</evidence>
<accession>A0A8B6X1T8</accession>
<dbReference type="PANTHER" id="PTHR13847">
    <property type="entry name" value="SARCOSINE DEHYDROGENASE-RELATED"/>
    <property type="match status" value="1"/>
</dbReference>
<dbReference type="Gene3D" id="3.50.50.60">
    <property type="entry name" value="FAD/NAD(P)-binding domain"/>
    <property type="match status" value="2"/>
</dbReference>
<dbReference type="InterPro" id="IPR006076">
    <property type="entry name" value="FAD-dep_OxRdtase"/>
</dbReference>
<dbReference type="NCBIfam" id="NF001933">
    <property type="entry name" value="PRK00711.1"/>
    <property type="match status" value="1"/>
</dbReference>
<evidence type="ECO:0000313" key="4">
    <source>
        <dbReference type="Proteomes" id="UP000675920"/>
    </source>
</evidence>
<dbReference type="GO" id="GO:0005737">
    <property type="term" value="C:cytoplasm"/>
    <property type="evidence" value="ECO:0007669"/>
    <property type="project" value="TreeGrafter"/>
</dbReference>
<dbReference type="SUPFAM" id="SSF51905">
    <property type="entry name" value="FAD/NAD(P)-binding domain"/>
    <property type="match status" value="1"/>
</dbReference>
<keyword evidence="2" id="KW-0560">Oxidoreductase</keyword>
<dbReference type="Pfam" id="PF01266">
    <property type="entry name" value="DAO"/>
    <property type="match status" value="1"/>
</dbReference>
<dbReference type="AlphaFoldDB" id="A0A8B6X1T8"/>
<proteinExistence type="inferred from homology"/>
<dbReference type="GO" id="GO:0008718">
    <property type="term" value="F:D-amino-acid dehydrogenase activity"/>
    <property type="evidence" value="ECO:0007669"/>
    <property type="project" value="TreeGrafter"/>
</dbReference>
<protein>
    <submittedName>
        <fullName evidence="5">D-amino acid dehydrogenase</fullName>
        <ecNumber evidence="5">1.4.99.-</ecNumber>
    </submittedName>
</protein>
<dbReference type="EC" id="1.4.99.-" evidence="5"/>
<feature type="domain" description="FAD dependent oxidoreductase" evidence="3">
    <location>
        <begin position="2"/>
        <end position="404"/>
    </location>
</feature>
<comment type="similarity">
    <text evidence="1">Belongs to the DadA oxidoreductase family.</text>
</comment>
<sequence length="421" mass="45481">MRVIVLGAGIVGVATAWFLRARGCAVTVVDRQAGAACETSFANGGQISVCYAEPWANPAAPLKIAKWMTQPDAPLLFRPRLDWRQWDWCLRFLRECTDARLRANVRDIVSLASYSRATLQTLRAELSIDYDHLERGILRFFTDRAVMEAVAPGAGLMREFGVERRQLDAAGAVALEPALGPIAHRIVGADYTAADESGDVHRFTTALAERARAAGVEFVFDHEVTRLVARGGQVEAVELLGRDGRHSTLGGDAFVVALASHAPALLRPLGVHAPIIAAKGYSATFRVVEPGKAPQVSLIDDANKLVFSRFGDRLRVAGTVELGSEQPRALDEVRCETLRRRTAELFPGACDWAEPSFWTGLRPATPSNVPLIGRSRVGRLWLNCGHGTLGWTTGCGSGALLADLLTGNKPAIDFRVLGGRG</sequence>
<organism evidence="4 5">
    <name type="scientific">Derxia gummosa DSM 723</name>
    <dbReference type="NCBI Taxonomy" id="1121388"/>
    <lineage>
        <taxon>Bacteria</taxon>
        <taxon>Pseudomonadati</taxon>
        <taxon>Pseudomonadota</taxon>
        <taxon>Betaproteobacteria</taxon>
        <taxon>Burkholderiales</taxon>
        <taxon>Alcaligenaceae</taxon>
        <taxon>Derxia</taxon>
    </lineage>
</organism>
<dbReference type="OrthoDB" id="18526at2"/>
<dbReference type="GO" id="GO:0005886">
    <property type="term" value="C:plasma membrane"/>
    <property type="evidence" value="ECO:0007669"/>
    <property type="project" value="TreeGrafter"/>
</dbReference>
<dbReference type="PANTHER" id="PTHR13847:SF280">
    <property type="entry name" value="D-AMINO ACID DEHYDROGENASE"/>
    <property type="match status" value="1"/>
</dbReference>
<keyword evidence="4" id="KW-1185">Reference proteome</keyword>